<proteinExistence type="predicted"/>
<name>A0ABW5TP13_9SPHI</name>
<keyword evidence="3" id="KW-1185">Reference proteome</keyword>
<dbReference type="EMBL" id="JBHULV010000008">
    <property type="protein sequence ID" value="MFD2730727.1"/>
    <property type="molecule type" value="Genomic_DNA"/>
</dbReference>
<evidence type="ECO:0008006" key="4">
    <source>
        <dbReference type="Google" id="ProtNLM"/>
    </source>
</evidence>
<reference evidence="3" key="1">
    <citation type="journal article" date="2019" name="Int. J. Syst. Evol. Microbiol.">
        <title>The Global Catalogue of Microorganisms (GCM) 10K type strain sequencing project: providing services to taxonomists for standard genome sequencing and annotation.</title>
        <authorList>
            <consortium name="The Broad Institute Genomics Platform"/>
            <consortium name="The Broad Institute Genome Sequencing Center for Infectious Disease"/>
            <person name="Wu L."/>
            <person name="Ma J."/>
        </authorList>
    </citation>
    <scope>NUCLEOTIDE SEQUENCE [LARGE SCALE GENOMIC DNA]</scope>
    <source>
        <strain evidence="3">KCTC 42456</strain>
    </source>
</reference>
<gene>
    <name evidence="2" type="ORF">ACFSSE_03350</name>
</gene>
<sequence>MKKLYFLLLLIGCLLKGTATFSQNNNLQNNSHFFLGVDFRIATLVSGTSIKTIMSLKLGYNQKIANEVFAGPQINALFIKSPINRGARISLFAGPSVEYEHKQTVSINKINNSTFLSSRASWVFPVNPKTSDYTYMDCISVGISYNSDDIFGFNKTGLDLNLDLQRYDIGFYSKGFSRMVNVSSGSHTTF</sequence>
<feature type="signal peptide" evidence="1">
    <location>
        <begin position="1"/>
        <end position="22"/>
    </location>
</feature>
<accession>A0ABW5TP13</accession>
<evidence type="ECO:0000256" key="1">
    <source>
        <dbReference type="SAM" id="SignalP"/>
    </source>
</evidence>
<feature type="chain" id="PRO_5045890980" description="Outer membrane protein beta-barrel domain-containing protein" evidence="1">
    <location>
        <begin position="23"/>
        <end position="190"/>
    </location>
</feature>
<evidence type="ECO:0000313" key="3">
    <source>
        <dbReference type="Proteomes" id="UP001597546"/>
    </source>
</evidence>
<dbReference type="Proteomes" id="UP001597546">
    <property type="component" value="Unassembled WGS sequence"/>
</dbReference>
<comment type="caution">
    <text evidence="2">The sequence shown here is derived from an EMBL/GenBank/DDBJ whole genome shotgun (WGS) entry which is preliminary data.</text>
</comment>
<organism evidence="2 3">
    <name type="scientific">Pedobacter alpinus</name>
    <dbReference type="NCBI Taxonomy" id="1590643"/>
    <lineage>
        <taxon>Bacteria</taxon>
        <taxon>Pseudomonadati</taxon>
        <taxon>Bacteroidota</taxon>
        <taxon>Sphingobacteriia</taxon>
        <taxon>Sphingobacteriales</taxon>
        <taxon>Sphingobacteriaceae</taxon>
        <taxon>Pedobacter</taxon>
    </lineage>
</organism>
<evidence type="ECO:0000313" key="2">
    <source>
        <dbReference type="EMBL" id="MFD2730727.1"/>
    </source>
</evidence>
<dbReference type="RefSeq" id="WP_379040463.1">
    <property type="nucleotide sequence ID" value="NZ_JBHSKW010000005.1"/>
</dbReference>
<keyword evidence="1" id="KW-0732">Signal</keyword>
<protein>
    <recommendedName>
        <fullName evidence="4">Outer membrane protein beta-barrel domain-containing protein</fullName>
    </recommendedName>
</protein>